<dbReference type="OrthoDB" id="5872349at2759"/>
<sequence length="233" mass="25518">MGQAASIDSYPGGPRRSRANTLKSHSPPLKYAAPRLSLPEYALTQYDVKQLMKSYNSAIEKADTRTTSSAESEAEDELMEQIHGQFGPHTRPRSALRSTTSNASEDSGIDDLAHSPRHSLDDLSSLPVFTRTFGEDTPLARTPATPVVVPHIFNMPLPSVELSELPPKEDAIPQIHEIAPVKETGLSEFVVPQPKRRFIPKRLFGRKKIRNSGQRQRSKSLGATETVIGAGGL</sequence>
<keyword evidence="3" id="KW-1185">Reference proteome</keyword>
<gene>
    <name evidence="2" type="ORF">HPBE_LOCUS16293</name>
</gene>
<dbReference type="Proteomes" id="UP000050761">
    <property type="component" value="Unassembled WGS sequence"/>
</dbReference>
<accession>A0A183G479</accession>
<feature type="compositionally biased region" description="Basic and acidic residues" evidence="1">
    <location>
        <begin position="111"/>
        <end position="121"/>
    </location>
</feature>
<reference evidence="4" key="2">
    <citation type="submission" date="2019-09" db="UniProtKB">
        <authorList>
            <consortium name="WormBaseParasite"/>
        </authorList>
    </citation>
    <scope>IDENTIFICATION</scope>
</reference>
<dbReference type="EMBL" id="UZAH01029332">
    <property type="protein sequence ID" value="VDP05474.1"/>
    <property type="molecule type" value="Genomic_DNA"/>
</dbReference>
<evidence type="ECO:0000313" key="3">
    <source>
        <dbReference type="Proteomes" id="UP000050761"/>
    </source>
</evidence>
<name>A0A183G479_HELPZ</name>
<protein>
    <submittedName>
        <fullName evidence="2 4">Uncharacterized protein</fullName>
    </submittedName>
</protein>
<feature type="region of interest" description="Disordered" evidence="1">
    <location>
        <begin position="85"/>
        <end position="121"/>
    </location>
</feature>
<feature type="compositionally biased region" description="Polar residues" evidence="1">
    <location>
        <begin position="211"/>
        <end position="223"/>
    </location>
</feature>
<accession>A0A3P8BJF3</accession>
<proteinExistence type="predicted"/>
<dbReference type="WBParaSite" id="HPBE_0001629401-mRNA-1">
    <property type="protein sequence ID" value="HPBE_0001629401-mRNA-1"/>
    <property type="gene ID" value="HPBE_0001629401"/>
</dbReference>
<dbReference type="AlphaFoldDB" id="A0A183G479"/>
<organism evidence="3 4">
    <name type="scientific">Heligmosomoides polygyrus</name>
    <name type="common">Parasitic roundworm</name>
    <dbReference type="NCBI Taxonomy" id="6339"/>
    <lineage>
        <taxon>Eukaryota</taxon>
        <taxon>Metazoa</taxon>
        <taxon>Ecdysozoa</taxon>
        <taxon>Nematoda</taxon>
        <taxon>Chromadorea</taxon>
        <taxon>Rhabditida</taxon>
        <taxon>Rhabditina</taxon>
        <taxon>Rhabditomorpha</taxon>
        <taxon>Strongyloidea</taxon>
        <taxon>Heligmosomidae</taxon>
        <taxon>Heligmosomoides</taxon>
    </lineage>
</organism>
<feature type="region of interest" description="Disordered" evidence="1">
    <location>
        <begin position="1"/>
        <end position="30"/>
    </location>
</feature>
<evidence type="ECO:0000256" key="1">
    <source>
        <dbReference type="SAM" id="MobiDB-lite"/>
    </source>
</evidence>
<evidence type="ECO:0000313" key="4">
    <source>
        <dbReference type="WBParaSite" id="HPBE_0001629401-mRNA-1"/>
    </source>
</evidence>
<feature type="compositionally biased region" description="Polar residues" evidence="1">
    <location>
        <begin position="96"/>
        <end position="105"/>
    </location>
</feature>
<reference evidence="2 3" key="1">
    <citation type="submission" date="2018-11" db="EMBL/GenBank/DDBJ databases">
        <authorList>
            <consortium name="Pathogen Informatics"/>
        </authorList>
    </citation>
    <scope>NUCLEOTIDE SEQUENCE [LARGE SCALE GENOMIC DNA]</scope>
</reference>
<evidence type="ECO:0000313" key="2">
    <source>
        <dbReference type="EMBL" id="VDP05474.1"/>
    </source>
</evidence>
<feature type="region of interest" description="Disordered" evidence="1">
    <location>
        <begin position="208"/>
        <end position="233"/>
    </location>
</feature>